<dbReference type="Proteomes" id="UP000184536">
    <property type="component" value="Unassembled WGS sequence"/>
</dbReference>
<dbReference type="InterPro" id="IPR005107">
    <property type="entry name" value="CO_DH_flav_C"/>
</dbReference>
<keyword evidence="1" id="KW-0285">Flavoprotein</keyword>
<dbReference type="InterPro" id="IPR016166">
    <property type="entry name" value="FAD-bd_PCMH"/>
</dbReference>
<keyword evidence="5" id="KW-1185">Reference proteome</keyword>
<keyword evidence="2" id="KW-0560">Oxidoreductase</keyword>
<dbReference type="InterPro" id="IPR002346">
    <property type="entry name" value="Mopterin_DH_FAD-bd"/>
</dbReference>
<dbReference type="Gene3D" id="3.30.390.50">
    <property type="entry name" value="CO dehydrogenase flavoprotein, C-terminal domain"/>
    <property type="match status" value="1"/>
</dbReference>
<organism evidence="4 5">
    <name type="scientific">Geosporobacter subterraneus DSM 17957</name>
    <dbReference type="NCBI Taxonomy" id="1121919"/>
    <lineage>
        <taxon>Bacteria</taxon>
        <taxon>Bacillati</taxon>
        <taxon>Bacillota</taxon>
        <taxon>Clostridia</taxon>
        <taxon>Peptostreptococcales</taxon>
        <taxon>Thermotaleaceae</taxon>
        <taxon>Geosporobacter</taxon>
    </lineage>
</organism>
<dbReference type="InterPro" id="IPR036683">
    <property type="entry name" value="CO_DH_flav_C_dom_sf"/>
</dbReference>
<dbReference type="Gene3D" id="3.30.43.10">
    <property type="entry name" value="Uridine Diphospho-n-acetylenolpyruvylglucosamine Reductase, domain 2"/>
    <property type="match status" value="1"/>
</dbReference>
<dbReference type="OrthoDB" id="9789842at2"/>
<evidence type="ECO:0000313" key="4">
    <source>
        <dbReference type="EMBL" id="SHJ31016.1"/>
    </source>
</evidence>
<dbReference type="SUPFAM" id="SSF55447">
    <property type="entry name" value="CO dehydrogenase flavoprotein C-terminal domain-like"/>
    <property type="match status" value="1"/>
</dbReference>
<dbReference type="SUPFAM" id="SSF56176">
    <property type="entry name" value="FAD-binding/transporter-associated domain-like"/>
    <property type="match status" value="1"/>
</dbReference>
<reference evidence="5" key="1">
    <citation type="submission" date="2016-11" db="EMBL/GenBank/DDBJ databases">
        <authorList>
            <person name="Varghese N."/>
            <person name="Submissions S."/>
        </authorList>
    </citation>
    <scope>NUCLEOTIDE SEQUENCE [LARGE SCALE GENOMIC DNA]</scope>
    <source>
        <strain evidence="5">DSM 17957</strain>
    </source>
</reference>
<dbReference type="AlphaFoldDB" id="A0A1M6I9D9"/>
<dbReference type="Pfam" id="PF03450">
    <property type="entry name" value="CO_deh_flav_C"/>
    <property type="match status" value="1"/>
</dbReference>
<dbReference type="EMBL" id="FQZV01000020">
    <property type="protein sequence ID" value="SHJ31016.1"/>
    <property type="molecule type" value="Genomic_DNA"/>
</dbReference>
<dbReference type="InterPro" id="IPR051312">
    <property type="entry name" value="Diverse_Substr_Oxidored"/>
</dbReference>
<dbReference type="STRING" id="1121919.SAMN02745975_01770"/>
<dbReference type="PANTHER" id="PTHR42659:SF9">
    <property type="entry name" value="XANTHINE DEHYDROGENASE FAD-BINDING SUBUNIT XDHB-RELATED"/>
    <property type="match status" value="1"/>
</dbReference>
<evidence type="ECO:0000256" key="2">
    <source>
        <dbReference type="ARBA" id="ARBA00023002"/>
    </source>
</evidence>
<evidence type="ECO:0000259" key="3">
    <source>
        <dbReference type="PROSITE" id="PS51387"/>
    </source>
</evidence>
<evidence type="ECO:0000256" key="1">
    <source>
        <dbReference type="ARBA" id="ARBA00022630"/>
    </source>
</evidence>
<dbReference type="GO" id="GO:0016491">
    <property type="term" value="F:oxidoreductase activity"/>
    <property type="evidence" value="ECO:0007669"/>
    <property type="project" value="UniProtKB-KW"/>
</dbReference>
<dbReference type="InterPro" id="IPR036318">
    <property type="entry name" value="FAD-bd_PCMH-like_sf"/>
</dbReference>
<sequence>MEEMLFKAPNDIEELVTALKDADANTYLISGGTDLIIKLRKNRIYSGTIIDMKGIRSLEYIREESEHIKLGANTTFTQIINSPVLQQHAACLAQAAGQIGSTQIRNVATVGGNIGNAFAGADCIPALMAMDAQVKVICSKGETYVKNVADIILGSGKNSLRKDEAIIEIQFPIQGAGGRTAFGKIGSRSRVTIAKINIAAFVRLDGSKKRIEEARIFLGALGPRAFRSEIVEEAMVGRTISPELFNSFAAALTAQVDAAIAGRSSQEYKREAIRGLADEVFCKLFGDLSQEVKQDER</sequence>
<dbReference type="Pfam" id="PF00941">
    <property type="entry name" value="FAD_binding_5"/>
    <property type="match status" value="1"/>
</dbReference>
<name>A0A1M6I9D9_9FIRM</name>
<dbReference type="SMART" id="SM01092">
    <property type="entry name" value="CO_deh_flav_C"/>
    <property type="match status" value="1"/>
</dbReference>
<gene>
    <name evidence="4" type="ORF">SAMN02745975_01770</name>
</gene>
<accession>A0A1M6I9D9</accession>
<feature type="domain" description="FAD-binding PCMH-type" evidence="3">
    <location>
        <begin position="1"/>
        <end position="176"/>
    </location>
</feature>
<dbReference type="InterPro" id="IPR016167">
    <property type="entry name" value="FAD-bd_PCMH_sub1"/>
</dbReference>
<dbReference type="PANTHER" id="PTHR42659">
    <property type="entry name" value="XANTHINE DEHYDROGENASE SUBUNIT C-RELATED"/>
    <property type="match status" value="1"/>
</dbReference>
<protein>
    <submittedName>
        <fullName evidence="4">Carbon-monoxide dehydrogenase medium subunit</fullName>
    </submittedName>
</protein>
<dbReference type="GO" id="GO:0071949">
    <property type="term" value="F:FAD binding"/>
    <property type="evidence" value="ECO:0007669"/>
    <property type="project" value="InterPro"/>
</dbReference>
<dbReference type="InterPro" id="IPR016169">
    <property type="entry name" value="FAD-bd_PCMH_sub2"/>
</dbReference>
<proteinExistence type="predicted"/>
<evidence type="ECO:0000313" key="5">
    <source>
        <dbReference type="Proteomes" id="UP000184536"/>
    </source>
</evidence>
<dbReference type="PROSITE" id="PS51387">
    <property type="entry name" value="FAD_PCMH"/>
    <property type="match status" value="1"/>
</dbReference>
<dbReference type="Gene3D" id="3.30.465.10">
    <property type="match status" value="1"/>
</dbReference>